<dbReference type="InterPro" id="IPR028098">
    <property type="entry name" value="Glyco_trans_4-like_N"/>
</dbReference>
<dbReference type="EMBL" id="JADYTN010000022">
    <property type="protein sequence ID" value="MCF2564355.1"/>
    <property type="molecule type" value="Genomic_DNA"/>
</dbReference>
<protein>
    <submittedName>
        <fullName evidence="2">Glycosyltransferase</fullName>
    </submittedName>
</protein>
<accession>A0ABS9CIG6</accession>
<proteinExistence type="predicted"/>
<dbReference type="PANTHER" id="PTHR45947">
    <property type="entry name" value="SULFOQUINOVOSYL TRANSFERASE SQD2"/>
    <property type="match status" value="1"/>
</dbReference>
<name>A0ABS9CIG6_9BACT</name>
<comment type="caution">
    <text evidence="2">The sequence shown here is derived from an EMBL/GenBank/DDBJ whole genome shotgun (WGS) entry which is preliminary data.</text>
</comment>
<dbReference type="InterPro" id="IPR050194">
    <property type="entry name" value="Glycosyltransferase_grp1"/>
</dbReference>
<dbReference type="Pfam" id="PF13439">
    <property type="entry name" value="Glyco_transf_4"/>
    <property type="match status" value="1"/>
</dbReference>
<feature type="domain" description="Glycosyltransferase subfamily 4-like N-terminal" evidence="1">
    <location>
        <begin position="17"/>
        <end position="198"/>
    </location>
</feature>
<organism evidence="2 3">
    <name type="scientific">Xylanibacter brevis</name>
    <dbReference type="NCBI Taxonomy" id="83231"/>
    <lineage>
        <taxon>Bacteria</taxon>
        <taxon>Pseudomonadati</taxon>
        <taxon>Bacteroidota</taxon>
        <taxon>Bacteroidia</taxon>
        <taxon>Bacteroidales</taxon>
        <taxon>Prevotellaceae</taxon>
        <taxon>Xylanibacter</taxon>
    </lineage>
</organism>
<keyword evidence="3" id="KW-1185">Reference proteome</keyword>
<dbReference type="RefSeq" id="WP_301638400.1">
    <property type="nucleotide sequence ID" value="NZ_JADYTN010000022.1"/>
</dbReference>
<dbReference type="Proteomes" id="UP001200470">
    <property type="component" value="Unassembled WGS sequence"/>
</dbReference>
<sequence length="385" mass="43753">MHILEIPSFFPPYGGEFCLEQSKALQQLGHEVRILSRVQLGITKGWKDYLFLPYTMGVETMDGVEVWRDFQRGIPKVVRPNVDRWLKGVLNLSEEYFRQYGYPDVIHAHCVKWAGRAAMLIAQHHRIPYVITEHLPSMIYEEEFRRASLGQWEIPLLREALEKADRVVVVSEELVDELAPYFGKRYSHQVVSNMIDTRFFHYAKRQPSDTFRFCAIGNFIPRKGYDILAGAFRRLKSQGVNASLTLVGPDTDSASCRRLYANIPDVRFVGTTDKVGVRDILYSADALVLPTRSESQGLVLLEAMSTGIPVITTDVVPQSVRQHDGCVTVPTEDAVSLSHAMVRLISEHFSSEHISSAISESYSPHIIGNQLQQLFFSLLERQVKQ</sequence>
<evidence type="ECO:0000313" key="3">
    <source>
        <dbReference type="Proteomes" id="UP001200470"/>
    </source>
</evidence>
<evidence type="ECO:0000259" key="1">
    <source>
        <dbReference type="Pfam" id="PF13439"/>
    </source>
</evidence>
<dbReference type="Gene3D" id="3.40.50.2000">
    <property type="entry name" value="Glycogen Phosphorylase B"/>
    <property type="match status" value="2"/>
</dbReference>
<evidence type="ECO:0000313" key="2">
    <source>
        <dbReference type="EMBL" id="MCF2564355.1"/>
    </source>
</evidence>
<dbReference type="SUPFAM" id="SSF53756">
    <property type="entry name" value="UDP-Glycosyltransferase/glycogen phosphorylase"/>
    <property type="match status" value="1"/>
</dbReference>
<dbReference type="PANTHER" id="PTHR45947:SF3">
    <property type="entry name" value="SULFOQUINOVOSYL TRANSFERASE SQD2"/>
    <property type="match status" value="1"/>
</dbReference>
<reference evidence="2 3" key="1">
    <citation type="submission" date="2020-12" db="EMBL/GenBank/DDBJ databases">
        <title>Whole genome sequences of gut porcine anaerobes.</title>
        <authorList>
            <person name="Kubasova T."/>
            <person name="Jahodarova E."/>
            <person name="Rychlik I."/>
        </authorList>
    </citation>
    <scope>NUCLEOTIDE SEQUENCE [LARGE SCALE GENOMIC DNA]</scope>
    <source>
        <strain evidence="2 3">An925</strain>
    </source>
</reference>
<dbReference type="Pfam" id="PF13692">
    <property type="entry name" value="Glyco_trans_1_4"/>
    <property type="match status" value="1"/>
</dbReference>
<gene>
    <name evidence="2" type="ORF">I6E12_09550</name>
</gene>